<dbReference type="SMART" id="SM00559">
    <property type="entry name" value="Ku78"/>
    <property type="match status" value="1"/>
</dbReference>
<dbReference type="InterPro" id="IPR016194">
    <property type="entry name" value="SPOC-like_C_dom_sf"/>
</dbReference>
<proteinExistence type="predicted"/>
<evidence type="ECO:0000313" key="14">
    <source>
        <dbReference type="RefSeq" id="XP_015590431.1"/>
    </source>
</evidence>
<protein>
    <submittedName>
        <fullName evidence="14 15">X-ray repair cross-complementing protein 5 isoform X1</fullName>
    </submittedName>
</protein>
<keyword evidence="2" id="KW-0547">Nucleotide-binding</keyword>
<sequence>MPPKATKELRVFVINVGSGTRNIDDFQKLYLDKAKYILKRCIEKKIFLDPKHEIGLVVLGTDVTENDLEFDNIHQVTENIQVPTWTLVKHVTNLQATASSSNWIKAIYVALKILDRGFVEKSCVQTLMLLNDFNEEPTVIEEFDVNEVANEIRERDVRFIPIGERDISQNSLSAMNSSEKFVMKLCEKTDNQYFTLDDAVQQTSFYRQRPTKPIGWGTTLDFAGFKIPIAKYLKVTNSWKLPTWKKLVKSDYNKEVKVNRVHQYTDRYRESHTFENIISGYMYGGVFVPYTDTTKTEAEYKSGEKSFIIRNFAKRNEVYLDLWTGNGSYVVVPSGQEAIRPFYSLVQAMVDEDMVAIVRKVHYSNLAPRMGILFPYINVLDQPGCLVFVEMIFTEDRCLLHRMPMNSLVKQLSKEQDEAIDGFIDSMTLPESRCASDSDEIEKTFDAGTVHNPGIQHVWNVLSRRALNPDSEIPPMESYLSKLVMTPAPLKEKSLPYLKKIEKLFQWKDTYETKNKLNDKKETDVKETKEKLQDDSKAGSKNIAEDAPEVQETMDAELSQQFIDDVDLDNLAMNM</sequence>
<evidence type="ECO:0000256" key="10">
    <source>
        <dbReference type="ARBA" id="ARBA00023242"/>
    </source>
</evidence>
<keyword evidence="6" id="KW-0067">ATP-binding</keyword>
<evidence type="ECO:0000256" key="11">
    <source>
        <dbReference type="SAM" id="MobiDB-lite"/>
    </source>
</evidence>
<evidence type="ECO:0000256" key="8">
    <source>
        <dbReference type="ARBA" id="ARBA00023172"/>
    </source>
</evidence>
<dbReference type="GO" id="GO:0043564">
    <property type="term" value="C:Ku70:Ku80 complex"/>
    <property type="evidence" value="ECO:0007669"/>
    <property type="project" value="TreeGrafter"/>
</dbReference>
<dbReference type="InterPro" id="IPR005161">
    <property type="entry name" value="Ku_N"/>
</dbReference>
<evidence type="ECO:0000256" key="3">
    <source>
        <dbReference type="ARBA" id="ARBA00022763"/>
    </source>
</evidence>
<evidence type="ECO:0000256" key="1">
    <source>
        <dbReference type="ARBA" id="ARBA00004123"/>
    </source>
</evidence>
<dbReference type="SUPFAM" id="SSF100939">
    <property type="entry name" value="SPOC domain-like"/>
    <property type="match status" value="1"/>
</dbReference>
<accession>A0AAJ7VZ64</accession>
<evidence type="ECO:0000256" key="7">
    <source>
        <dbReference type="ARBA" id="ARBA00023125"/>
    </source>
</evidence>
<dbReference type="GO" id="GO:0006303">
    <property type="term" value="P:double-strand break repair via nonhomologous end joining"/>
    <property type="evidence" value="ECO:0007669"/>
    <property type="project" value="InterPro"/>
</dbReference>
<gene>
    <name evidence="14 15" type="primary">LOC107265465</name>
</gene>
<dbReference type="GeneID" id="107265465"/>
<dbReference type="PANTHER" id="PTHR12604:SF4">
    <property type="entry name" value="X-RAY REPAIR CROSS-COMPLEMENTING PROTEIN 5"/>
    <property type="match status" value="1"/>
</dbReference>
<dbReference type="Pfam" id="PF03731">
    <property type="entry name" value="Ku_N"/>
    <property type="match status" value="1"/>
</dbReference>
<keyword evidence="13" id="KW-1185">Reference proteome</keyword>
<dbReference type="Pfam" id="PF02735">
    <property type="entry name" value="Ku"/>
    <property type="match status" value="1"/>
</dbReference>
<organism evidence="13 15">
    <name type="scientific">Cephus cinctus</name>
    <name type="common">Wheat stem sawfly</name>
    <dbReference type="NCBI Taxonomy" id="211228"/>
    <lineage>
        <taxon>Eukaryota</taxon>
        <taxon>Metazoa</taxon>
        <taxon>Ecdysozoa</taxon>
        <taxon>Arthropoda</taxon>
        <taxon>Hexapoda</taxon>
        <taxon>Insecta</taxon>
        <taxon>Pterygota</taxon>
        <taxon>Neoptera</taxon>
        <taxon>Endopterygota</taxon>
        <taxon>Hymenoptera</taxon>
        <taxon>Cephoidea</taxon>
        <taxon>Cephidae</taxon>
        <taxon>Cephus</taxon>
    </lineage>
</organism>
<evidence type="ECO:0000256" key="9">
    <source>
        <dbReference type="ARBA" id="ARBA00023204"/>
    </source>
</evidence>
<evidence type="ECO:0000313" key="15">
    <source>
        <dbReference type="RefSeq" id="XP_024938496.1"/>
    </source>
</evidence>
<keyword evidence="3" id="KW-0227">DNA damage</keyword>
<dbReference type="Proteomes" id="UP000694920">
    <property type="component" value="Unplaced"/>
</dbReference>
<keyword evidence="8" id="KW-0233">DNA recombination</keyword>
<evidence type="ECO:0000256" key="2">
    <source>
        <dbReference type="ARBA" id="ARBA00022741"/>
    </source>
</evidence>
<evidence type="ECO:0000256" key="5">
    <source>
        <dbReference type="ARBA" id="ARBA00022806"/>
    </source>
</evidence>
<dbReference type="RefSeq" id="XP_015590431.1">
    <property type="nucleotide sequence ID" value="XM_015734945.2"/>
</dbReference>
<feature type="domain" description="Ku" evidence="12">
    <location>
        <begin position="269"/>
        <end position="408"/>
    </location>
</feature>
<dbReference type="Gene3D" id="3.40.50.410">
    <property type="entry name" value="von Willebrand factor, type A domain"/>
    <property type="match status" value="1"/>
</dbReference>
<dbReference type="GO" id="GO:0042162">
    <property type="term" value="F:telomeric DNA binding"/>
    <property type="evidence" value="ECO:0007669"/>
    <property type="project" value="TreeGrafter"/>
</dbReference>
<keyword evidence="4" id="KW-0378">Hydrolase</keyword>
<reference evidence="14 15" key="1">
    <citation type="submission" date="2025-04" db="UniProtKB">
        <authorList>
            <consortium name="RefSeq"/>
        </authorList>
    </citation>
    <scope>IDENTIFICATION</scope>
</reference>
<dbReference type="GO" id="GO:0000723">
    <property type="term" value="P:telomere maintenance"/>
    <property type="evidence" value="ECO:0007669"/>
    <property type="project" value="TreeGrafter"/>
</dbReference>
<dbReference type="KEGG" id="ccin:107265465"/>
<dbReference type="GO" id="GO:0005524">
    <property type="term" value="F:ATP binding"/>
    <property type="evidence" value="ECO:0007669"/>
    <property type="project" value="UniProtKB-KW"/>
</dbReference>
<dbReference type="Gene3D" id="2.40.290.10">
    <property type="match status" value="1"/>
</dbReference>
<dbReference type="Gene3D" id="1.10.1600.10">
    <property type="match status" value="1"/>
</dbReference>
<keyword evidence="7" id="KW-0238">DNA-binding</keyword>
<evidence type="ECO:0000313" key="13">
    <source>
        <dbReference type="Proteomes" id="UP000694920"/>
    </source>
</evidence>
<feature type="compositionally biased region" description="Acidic residues" evidence="11">
    <location>
        <begin position="546"/>
        <end position="555"/>
    </location>
</feature>
<keyword evidence="10" id="KW-0539">Nucleus</keyword>
<evidence type="ECO:0000259" key="12">
    <source>
        <dbReference type="SMART" id="SM00559"/>
    </source>
</evidence>
<dbReference type="SUPFAM" id="SSF53300">
    <property type="entry name" value="vWA-like"/>
    <property type="match status" value="1"/>
</dbReference>
<dbReference type="InterPro" id="IPR036465">
    <property type="entry name" value="vWFA_dom_sf"/>
</dbReference>
<dbReference type="RefSeq" id="XP_024938496.1">
    <property type="nucleotide sequence ID" value="XM_025082728.1"/>
</dbReference>
<dbReference type="GO" id="GO:0004386">
    <property type="term" value="F:helicase activity"/>
    <property type="evidence" value="ECO:0007669"/>
    <property type="project" value="UniProtKB-KW"/>
</dbReference>
<keyword evidence="5" id="KW-0347">Helicase</keyword>
<name>A0AAJ7VZ64_CEPCN</name>
<evidence type="ECO:0000256" key="6">
    <source>
        <dbReference type="ARBA" id="ARBA00022840"/>
    </source>
</evidence>
<evidence type="ECO:0000256" key="4">
    <source>
        <dbReference type="ARBA" id="ARBA00022801"/>
    </source>
</evidence>
<feature type="compositionally biased region" description="Basic and acidic residues" evidence="11">
    <location>
        <begin position="521"/>
        <end position="538"/>
    </location>
</feature>
<dbReference type="AlphaFoldDB" id="A0AAJ7VZ64"/>
<dbReference type="InterPro" id="IPR006164">
    <property type="entry name" value="DNA_bd_Ku70/Ku80"/>
</dbReference>
<dbReference type="GO" id="GO:0016787">
    <property type="term" value="F:hydrolase activity"/>
    <property type="evidence" value="ECO:0007669"/>
    <property type="project" value="UniProtKB-KW"/>
</dbReference>
<dbReference type="GO" id="GO:0006310">
    <property type="term" value="P:DNA recombination"/>
    <property type="evidence" value="ECO:0007669"/>
    <property type="project" value="UniProtKB-KW"/>
</dbReference>
<comment type="subcellular location">
    <subcellularLocation>
        <location evidence="1">Nucleus</location>
    </subcellularLocation>
</comment>
<feature type="region of interest" description="Disordered" evidence="11">
    <location>
        <begin position="521"/>
        <end position="555"/>
    </location>
</feature>
<dbReference type="GO" id="GO:0003690">
    <property type="term" value="F:double-stranded DNA binding"/>
    <property type="evidence" value="ECO:0007669"/>
    <property type="project" value="TreeGrafter"/>
</dbReference>
<keyword evidence="9" id="KW-0234">DNA repair</keyword>
<dbReference type="PANTHER" id="PTHR12604">
    <property type="entry name" value="KU AUTOANTIGEN DNA HELICASE"/>
    <property type="match status" value="1"/>
</dbReference>